<evidence type="ECO:0000256" key="1">
    <source>
        <dbReference type="SAM" id="MobiDB-lite"/>
    </source>
</evidence>
<feature type="compositionally biased region" description="Low complexity" evidence="1">
    <location>
        <begin position="13"/>
        <end position="26"/>
    </location>
</feature>
<evidence type="ECO:0000313" key="4">
    <source>
        <dbReference type="Proteomes" id="UP000078561"/>
    </source>
</evidence>
<dbReference type="Gene3D" id="1.20.940.10">
    <property type="entry name" value="Functional domain of the splicing factor Prp18"/>
    <property type="match status" value="1"/>
</dbReference>
<dbReference type="PANTHER" id="PTHR18834">
    <property type="entry name" value="STEROID RECEPTOR RNA ACTIVATOR 1"/>
    <property type="match status" value="1"/>
</dbReference>
<dbReference type="OrthoDB" id="542917at2759"/>
<sequence>MNTNGSTPPMAPPSTLSPMPTTSSPRSDFRNATIENHWNDPPKKIFHKSNHHEGDELDIEDLKTRLNALVKTCQASFTTGPNKRIADDTAKRIQAMLKDMDDEKVATNVIVAISDLCQGLEEKDWEKALTIHRQLMTTEYERHGSWLLGLKRLIDLSEKAPSS</sequence>
<accession>A0A168LAD6</accession>
<feature type="region of interest" description="Disordered" evidence="1">
    <location>
        <begin position="1"/>
        <end position="49"/>
    </location>
</feature>
<dbReference type="InterPro" id="IPR040243">
    <property type="entry name" value="Steroid_recept_RNA_1"/>
</dbReference>
<dbReference type="Pfam" id="PF07304">
    <property type="entry name" value="SRA1"/>
    <property type="match status" value="1"/>
</dbReference>
<dbReference type="GO" id="GO:0005634">
    <property type="term" value="C:nucleus"/>
    <property type="evidence" value="ECO:0007669"/>
    <property type="project" value="TreeGrafter"/>
</dbReference>
<dbReference type="Proteomes" id="UP000078561">
    <property type="component" value="Unassembled WGS sequence"/>
</dbReference>
<dbReference type="PANTHER" id="PTHR18834:SF2">
    <property type="entry name" value="STEROID RECEPTOR RNA ACTIVATOR 1"/>
    <property type="match status" value="1"/>
</dbReference>
<keyword evidence="4" id="KW-1185">Reference proteome</keyword>
<dbReference type="STRING" id="4829.A0A168LAD6"/>
<reference evidence="3" key="1">
    <citation type="submission" date="2016-04" db="EMBL/GenBank/DDBJ databases">
        <authorList>
            <person name="Evans L.H."/>
            <person name="Alamgir A."/>
            <person name="Owens N."/>
            <person name="Weber N.D."/>
            <person name="Virtaneva K."/>
            <person name="Barbian K."/>
            <person name="Babar A."/>
            <person name="Rosenke K."/>
        </authorList>
    </citation>
    <scope>NUCLEOTIDE SEQUENCE [LARGE SCALE GENOMIC DNA]</scope>
    <source>
        <strain evidence="3">CBS 101.48</strain>
    </source>
</reference>
<evidence type="ECO:0000313" key="3">
    <source>
        <dbReference type="EMBL" id="SAL96390.1"/>
    </source>
</evidence>
<protein>
    <recommendedName>
        <fullName evidence="2">SRA1/Sec31 domain-containing protein</fullName>
    </recommendedName>
</protein>
<dbReference type="EMBL" id="LT550954">
    <property type="protein sequence ID" value="SAL96390.1"/>
    <property type="molecule type" value="Genomic_DNA"/>
</dbReference>
<dbReference type="AlphaFoldDB" id="A0A168LAD6"/>
<dbReference type="InParanoid" id="A0A168LAD6"/>
<feature type="domain" description="SRA1/Sec31" evidence="2">
    <location>
        <begin position="41"/>
        <end position="155"/>
    </location>
</feature>
<gene>
    <name evidence="3" type="primary">ABSGL_01788.1 scaffold 2142</name>
</gene>
<dbReference type="OMA" id="NHWNDPP"/>
<dbReference type="InterPro" id="IPR009917">
    <property type="entry name" value="SRA1/Sec31"/>
</dbReference>
<name>A0A168LAD6_ABSGL</name>
<dbReference type="GO" id="GO:0003713">
    <property type="term" value="F:transcription coactivator activity"/>
    <property type="evidence" value="ECO:0007669"/>
    <property type="project" value="InterPro"/>
</dbReference>
<organism evidence="3">
    <name type="scientific">Absidia glauca</name>
    <name type="common">Pin mould</name>
    <dbReference type="NCBI Taxonomy" id="4829"/>
    <lineage>
        <taxon>Eukaryota</taxon>
        <taxon>Fungi</taxon>
        <taxon>Fungi incertae sedis</taxon>
        <taxon>Mucoromycota</taxon>
        <taxon>Mucoromycotina</taxon>
        <taxon>Mucoromycetes</taxon>
        <taxon>Mucorales</taxon>
        <taxon>Cunninghamellaceae</taxon>
        <taxon>Absidia</taxon>
    </lineage>
</organism>
<dbReference type="GO" id="GO:0006357">
    <property type="term" value="P:regulation of transcription by RNA polymerase II"/>
    <property type="evidence" value="ECO:0007669"/>
    <property type="project" value="InterPro"/>
</dbReference>
<proteinExistence type="predicted"/>
<evidence type="ECO:0000259" key="2">
    <source>
        <dbReference type="Pfam" id="PF07304"/>
    </source>
</evidence>